<keyword evidence="2" id="KW-0472">Membrane</keyword>
<reference evidence="3 4" key="1">
    <citation type="submission" date="2024-10" db="EMBL/GenBank/DDBJ databases">
        <title>Updated reference genomes for cyclostephanoid diatoms.</title>
        <authorList>
            <person name="Roberts W.R."/>
            <person name="Alverson A.J."/>
        </authorList>
    </citation>
    <scope>NUCLEOTIDE SEQUENCE [LARGE SCALE GENOMIC DNA]</scope>
    <source>
        <strain evidence="3 4">AJA228-03</strain>
    </source>
</reference>
<dbReference type="AlphaFoldDB" id="A0ABD3SHV1"/>
<dbReference type="InterPro" id="IPR027417">
    <property type="entry name" value="P-loop_NTPase"/>
</dbReference>
<proteinExistence type="predicted"/>
<dbReference type="Gene3D" id="3.40.50.300">
    <property type="entry name" value="P-loop containing nucleotide triphosphate hydrolases"/>
    <property type="match status" value="1"/>
</dbReference>
<dbReference type="EMBL" id="JALLPB020000028">
    <property type="protein sequence ID" value="KAL3823858.1"/>
    <property type="molecule type" value="Genomic_DNA"/>
</dbReference>
<evidence type="ECO:0000256" key="2">
    <source>
        <dbReference type="SAM" id="Phobius"/>
    </source>
</evidence>
<gene>
    <name evidence="3" type="ORF">ACHAXA_004130</name>
</gene>
<organism evidence="3 4">
    <name type="scientific">Cyclostephanos tholiformis</name>
    <dbReference type="NCBI Taxonomy" id="382380"/>
    <lineage>
        <taxon>Eukaryota</taxon>
        <taxon>Sar</taxon>
        <taxon>Stramenopiles</taxon>
        <taxon>Ochrophyta</taxon>
        <taxon>Bacillariophyta</taxon>
        <taxon>Coscinodiscophyceae</taxon>
        <taxon>Thalassiosirophycidae</taxon>
        <taxon>Stephanodiscales</taxon>
        <taxon>Stephanodiscaceae</taxon>
        <taxon>Cyclostephanos</taxon>
    </lineage>
</organism>
<keyword evidence="4" id="KW-1185">Reference proteome</keyword>
<evidence type="ECO:0000313" key="4">
    <source>
        <dbReference type="Proteomes" id="UP001530377"/>
    </source>
</evidence>
<dbReference type="Proteomes" id="UP001530377">
    <property type="component" value="Unassembled WGS sequence"/>
</dbReference>
<feature type="region of interest" description="Disordered" evidence="1">
    <location>
        <begin position="1"/>
        <end position="25"/>
    </location>
</feature>
<evidence type="ECO:0000313" key="3">
    <source>
        <dbReference type="EMBL" id="KAL3823858.1"/>
    </source>
</evidence>
<comment type="caution">
    <text evidence="3">The sequence shown here is derived from an EMBL/GenBank/DDBJ whole genome shotgun (WGS) entry which is preliminary data.</text>
</comment>
<name>A0ABD3SHV1_9STRA</name>
<protein>
    <submittedName>
        <fullName evidence="3">Uncharacterized protein</fullName>
    </submittedName>
</protein>
<feature type="transmembrane region" description="Helical" evidence="2">
    <location>
        <begin position="34"/>
        <end position="57"/>
    </location>
</feature>
<accession>A0ABD3SHV1</accession>
<evidence type="ECO:0000256" key="1">
    <source>
        <dbReference type="SAM" id="MobiDB-lite"/>
    </source>
</evidence>
<keyword evidence="2" id="KW-1133">Transmembrane helix</keyword>
<keyword evidence="2" id="KW-0812">Transmembrane</keyword>
<sequence length="471" mass="54148">MNAQRKRAIKTSSSELPTGRRKSSGIFGTKQHQLMGAILALIIGMILFVQLMAWSLVTTGEQRRHADSRMNTRNHHLARTYIPASTIDLPSYTRDMARRAIRPAPWTCGDKRVVVDPLTNVRPIFSFVHVYKAAGSTLRDFFERYSLICRKSWMVLISCTKVKSSSIRANEDWEGCRVKQVVNGRHVDLHNIDDAKGERPYPTVNNTILRENFDIYGGHIQIGSGDFIHGRPVTDFPSQTPPVRHIVFLRDPMARFVSGIMYEQKVGTIKESDADKSLEGTVALIKKRVRGSRKSNSYMTRSFRYLLTPFQNTANMTATDIRLSTPEENRAKAQAVAAIRNLVHYNVIMGMAEQMDKSMIILRHALVSDRYTDDDLREYIDDLFGNYDNERSTEEETEENGMISRPKERFNLSERNGVSTAVVLQELKKDDDFMQIFQEYVKFEQMIHDFAWEMHKLQLEEATQIELKNKL</sequence>